<keyword evidence="3" id="KW-0813">Transport</keyword>
<keyword evidence="5 8" id="KW-1133">Transmembrane helix</keyword>
<evidence type="ECO:0000256" key="5">
    <source>
        <dbReference type="ARBA" id="ARBA00022989"/>
    </source>
</evidence>
<keyword evidence="4 8" id="KW-0812">Transmembrane</keyword>
<comment type="similarity">
    <text evidence="2">Belongs to the major facilitator superfamily.</text>
</comment>
<dbReference type="Gene3D" id="1.20.1250.20">
    <property type="entry name" value="MFS general substrate transporter like domains"/>
    <property type="match status" value="2"/>
</dbReference>
<dbReference type="InterPro" id="IPR011701">
    <property type="entry name" value="MFS"/>
</dbReference>
<reference evidence="11" key="1">
    <citation type="journal article" date="2018" name="Proc. Natl. Acad. Sci. U.S.A.">
        <title>Linking secondary metabolites to gene clusters through genome sequencing of six diverse Aspergillus species.</title>
        <authorList>
            <person name="Kaerboelling I."/>
            <person name="Vesth T.C."/>
            <person name="Frisvad J.C."/>
            <person name="Nybo J.L."/>
            <person name="Theobald S."/>
            <person name="Kuo A."/>
            <person name="Bowyer P."/>
            <person name="Matsuda Y."/>
            <person name="Mondo S."/>
            <person name="Lyhne E.K."/>
            <person name="Kogle M.E."/>
            <person name="Clum A."/>
            <person name="Lipzen A."/>
            <person name="Salamov A."/>
            <person name="Ngan C.Y."/>
            <person name="Daum C."/>
            <person name="Chiniquy J."/>
            <person name="Barry K."/>
            <person name="LaButti K."/>
            <person name="Haridas S."/>
            <person name="Simmons B.A."/>
            <person name="Magnuson J.K."/>
            <person name="Mortensen U.H."/>
            <person name="Larsen T.O."/>
            <person name="Grigoriev I.V."/>
            <person name="Baker S.E."/>
            <person name="Andersen M.R."/>
        </authorList>
    </citation>
    <scope>NUCLEOTIDE SEQUENCE [LARGE SCALE GENOMIC DNA]</scope>
    <source>
        <strain evidence="11">IBT 16806</strain>
    </source>
</reference>
<feature type="transmembrane region" description="Helical" evidence="8">
    <location>
        <begin position="91"/>
        <end position="108"/>
    </location>
</feature>
<comment type="subcellular location">
    <subcellularLocation>
        <location evidence="1">Membrane</location>
        <topology evidence="1">Multi-pass membrane protein</topology>
    </subcellularLocation>
</comment>
<dbReference type="FunFam" id="1.20.1250.20:FF:000285">
    <property type="entry name" value="MFS general substrate transporter"/>
    <property type="match status" value="1"/>
</dbReference>
<dbReference type="GO" id="GO:0022857">
    <property type="term" value="F:transmembrane transporter activity"/>
    <property type="evidence" value="ECO:0007669"/>
    <property type="project" value="InterPro"/>
</dbReference>
<keyword evidence="6 8" id="KW-0472">Membrane</keyword>
<evidence type="ECO:0000256" key="7">
    <source>
        <dbReference type="SAM" id="MobiDB-lite"/>
    </source>
</evidence>
<dbReference type="PANTHER" id="PTHR42718">
    <property type="entry name" value="MAJOR FACILITATOR SUPERFAMILY MULTIDRUG TRANSPORTER MFSC"/>
    <property type="match status" value="1"/>
</dbReference>
<accession>A0A2I1BSG7</accession>
<dbReference type="EMBL" id="MSZS01000016">
    <property type="protein sequence ID" value="PKX88360.1"/>
    <property type="molecule type" value="Genomic_DNA"/>
</dbReference>
<dbReference type="PANTHER" id="PTHR42718:SF1">
    <property type="entry name" value="LOW AFFINITY AMMONIUM TRANSPORTER"/>
    <property type="match status" value="1"/>
</dbReference>
<evidence type="ECO:0000313" key="11">
    <source>
        <dbReference type="Proteomes" id="UP000234474"/>
    </source>
</evidence>
<feature type="domain" description="Major facilitator superfamily (MFS) profile" evidence="9">
    <location>
        <begin position="52"/>
        <end position="515"/>
    </location>
</feature>
<feature type="transmembrane region" description="Helical" evidence="8">
    <location>
        <begin position="120"/>
        <end position="142"/>
    </location>
</feature>
<evidence type="ECO:0000256" key="1">
    <source>
        <dbReference type="ARBA" id="ARBA00004141"/>
    </source>
</evidence>
<feature type="transmembrane region" description="Helical" evidence="8">
    <location>
        <begin position="210"/>
        <end position="231"/>
    </location>
</feature>
<feature type="transmembrane region" description="Helical" evidence="8">
    <location>
        <begin position="354"/>
        <end position="374"/>
    </location>
</feature>
<evidence type="ECO:0000256" key="6">
    <source>
        <dbReference type="ARBA" id="ARBA00023136"/>
    </source>
</evidence>
<evidence type="ECO:0000313" key="10">
    <source>
        <dbReference type="EMBL" id="PKX88360.1"/>
    </source>
</evidence>
<feature type="transmembrane region" description="Helical" evidence="8">
    <location>
        <begin position="410"/>
        <end position="439"/>
    </location>
</feature>
<dbReference type="InterPro" id="IPR036259">
    <property type="entry name" value="MFS_trans_sf"/>
</dbReference>
<dbReference type="Pfam" id="PF07690">
    <property type="entry name" value="MFS_1"/>
    <property type="match status" value="1"/>
</dbReference>
<sequence length="534" mass="58012">MTSSSLEGLETASHHSKNPPSRHGDDGGLGSAQTARDEYVYIADGYGMIRRIIFITTVCSSMFTNQLGLCNSLTTLEVIGESFGVTDPGKLSWTIAGYGLTLGTFILIGGRLGDEFGNKAIFVIGMGWLALTSMMAGVSVYSSYPVYVLARVLQGLGPALTVPNALAIMGKCFSQGPRNMGFAWFAASAPVGAMAGLLFGPLFAMAWWPWIYWSQALGVAFVFVLSIVAIPNMPVEGEQKQRRTIREILERVDLLGGASGVTALVLFNFAWNQSLVTTWNEPYVYVCLILSFLFLAAFLYIELRVARYPILPVAVLTSDIAFVFGCTAAGWSTFGIWLFYVVRICLNIGGQTPIQLAAWLSPILVTGIGTALIVGKIITKVPASSIMFFAMLCYFLTSLLMALRPVHSTYWTYFFFATIIATFAMDSSLPAATIIFANAVPRQYQGMGSSVIMTIVVYSISLGLGFAGTIELQINNGGHTEADLLRGYRGTLWFSVGLTAFGTALALIFLLKDHRRRMLAQNQEEEEKADSTEA</sequence>
<evidence type="ECO:0000259" key="9">
    <source>
        <dbReference type="PROSITE" id="PS50850"/>
    </source>
</evidence>
<dbReference type="RefSeq" id="XP_024676955.1">
    <property type="nucleotide sequence ID" value="XM_024822983.1"/>
</dbReference>
<protein>
    <submittedName>
        <fullName evidence="10">MFS general substrate transporter</fullName>
    </submittedName>
</protein>
<name>A0A2I1BSG7_ASPN1</name>
<feature type="transmembrane region" description="Helical" evidence="8">
    <location>
        <begin position="283"/>
        <end position="301"/>
    </location>
</feature>
<evidence type="ECO:0000256" key="3">
    <source>
        <dbReference type="ARBA" id="ARBA00022448"/>
    </source>
</evidence>
<feature type="transmembrane region" description="Helical" evidence="8">
    <location>
        <begin position="490"/>
        <end position="511"/>
    </location>
</feature>
<feature type="transmembrane region" description="Helical" evidence="8">
    <location>
        <begin position="451"/>
        <end position="470"/>
    </location>
</feature>
<proteinExistence type="inferred from homology"/>
<feature type="transmembrane region" description="Helical" evidence="8">
    <location>
        <begin position="252"/>
        <end position="271"/>
    </location>
</feature>
<dbReference type="GO" id="GO:0016020">
    <property type="term" value="C:membrane"/>
    <property type="evidence" value="ECO:0007669"/>
    <property type="project" value="UniProtKB-SubCell"/>
</dbReference>
<keyword evidence="11" id="KW-1185">Reference proteome</keyword>
<feature type="transmembrane region" description="Helical" evidence="8">
    <location>
        <begin position="182"/>
        <end position="204"/>
    </location>
</feature>
<dbReference type="Proteomes" id="UP000234474">
    <property type="component" value="Unassembled WGS sequence"/>
</dbReference>
<feature type="transmembrane region" description="Helical" evidence="8">
    <location>
        <begin position="313"/>
        <end position="342"/>
    </location>
</feature>
<feature type="region of interest" description="Disordered" evidence="7">
    <location>
        <begin position="1"/>
        <end position="31"/>
    </location>
</feature>
<feature type="transmembrane region" description="Helical" evidence="8">
    <location>
        <begin position="148"/>
        <end position="170"/>
    </location>
</feature>
<evidence type="ECO:0000256" key="2">
    <source>
        <dbReference type="ARBA" id="ARBA00008335"/>
    </source>
</evidence>
<dbReference type="CDD" id="cd17476">
    <property type="entry name" value="MFS_Amf1_MDR_like"/>
    <property type="match status" value="1"/>
</dbReference>
<dbReference type="VEuPathDB" id="FungiDB:P174DRAFT_380495"/>
<evidence type="ECO:0000256" key="4">
    <source>
        <dbReference type="ARBA" id="ARBA00022692"/>
    </source>
</evidence>
<dbReference type="OrthoDB" id="2428527at2759"/>
<evidence type="ECO:0000256" key="8">
    <source>
        <dbReference type="SAM" id="Phobius"/>
    </source>
</evidence>
<dbReference type="GeneID" id="36530309"/>
<dbReference type="SUPFAM" id="SSF103473">
    <property type="entry name" value="MFS general substrate transporter"/>
    <property type="match status" value="1"/>
</dbReference>
<comment type="caution">
    <text evidence="10">The sequence shown here is derived from an EMBL/GenBank/DDBJ whole genome shotgun (WGS) entry which is preliminary data.</text>
</comment>
<dbReference type="OMA" id="CSSMFTN"/>
<dbReference type="AlphaFoldDB" id="A0A2I1BSG7"/>
<gene>
    <name evidence="10" type="ORF">P174DRAFT_380495</name>
</gene>
<feature type="transmembrane region" description="Helical" evidence="8">
    <location>
        <begin position="386"/>
        <end position="404"/>
    </location>
</feature>
<dbReference type="PROSITE" id="PS50850">
    <property type="entry name" value="MFS"/>
    <property type="match status" value="1"/>
</dbReference>
<organism evidence="10 11">
    <name type="scientific">Aspergillus novofumigatus (strain IBT 16806)</name>
    <dbReference type="NCBI Taxonomy" id="1392255"/>
    <lineage>
        <taxon>Eukaryota</taxon>
        <taxon>Fungi</taxon>
        <taxon>Dikarya</taxon>
        <taxon>Ascomycota</taxon>
        <taxon>Pezizomycotina</taxon>
        <taxon>Eurotiomycetes</taxon>
        <taxon>Eurotiomycetidae</taxon>
        <taxon>Eurotiales</taxon>
        <taxon>Aspergillaceae</taxon>
        <taxon>Aspergillus</taxon>
        <taxon>Aspergillus subgen. Fumigati</taxon>
    </lineage>
</organism>
<dbReference type="InterPro" id="IPR020846">
    <property type="entry name" value="MFS_dom"/>
</dbReference>